<name>A0A6P4XE11_BRABE</name>
<evidence type="ECO:0000256" key="6">
    <source>
        <dbReference type="ARBA" id="ARBA00023136"/>
    </source>
</evidence>
<dbReference type="OrthoDB" id="5945029at2759"/>
<dbReference type="Pfam" id="PF00094">
    <property type="entry name" value="VWD"/>
    <property type="match status" value="2"/>
</dbReference>
<dbReference type="Gene3D" id="2.10.25.10">
    <property type="entry name" value="Laminin"/>
    <property type="match status" value="2"/>
</dbReference>
<feature type="transmembrane region" description="Helical" evidence="9">
    <location>
        <begin position="38"/>
        <end position="58"/>
    </location>
</feature>
<dbReference type="Gene3D" id="3.10.100.10">
    <property type="entry name" value="Mannose-Binding Protein A, subunit A"/>
    <property type="match status" value="2"/>
</dbReference>
<reference evidence="16" key="1">
    <citation type="submission" date="2025-08" db="UniProtKB">
        <authorList>
            <consortium name="RefSeq"/>
        </authorList>
    </citation>
    <scope>IDENTIFICATION</scope>
    <source>
        <tissue evidence="16">Gonad</tissue>
    </source>
</reference>
<dbReference type="SMART" id="SM00832">
    <property type="entry name" value="C8"/>
    <property type="match status" value="2"/>
</dbReference>
<evidence type="ECO:0000256" key="2">
    <source>
        <dbReference type="ARBA" id="ARBA00004613"/>
    </source>
</evidence>
<dbReference type="PROSITE" id="PS00615">
    <property type="entry name" value="C_TYPE_LECTIN_1"/>
    <property type="match status" value="2"/>
</dbReference>
<dbReference type="InterPro" id="IPR052749">
    <property type="entry name" value="Alpha-tectorin"/>
</dbReference>
<dbReference type="GO" id="GO:0005576">
    <property type="term" value="C:extracellular region"/>
    <property type="evidence" value="ECO:0007669"/>
    <property type="project" value="UniProtKB-SubCell"/>
</dbReference>
<keyword evidence="6 9" id="KW-0472">Membrane</keyword>
<dbReference type="FunFam" id="3.40.50.410:FF:000004">
    <property type="entry name" value="collagen alpha-6(VI) chain"/>
    <property type="match status" value="1"/>
</dbReference>
<evidence type="ECO:0000259" key="13">
    <source>
        <dbReference type="PROSITE" id="PS51212"/>
    </source>
</evidence>
<dbReference type="PROSITE" id="PS51233">
    <property type="entry name" value="VWFD"/>
    <property type="match status" value="2"/>
</dbReference>
<evidence type="ECO:0000256" key="5">
    <source>
        <dbReference type="ARBA" id="ARBA00022737"/>
    </source>
</evidence>
<dbReference type="FunFam" id="2.10.25.10:FF:000055">
    <property type="entry name" value="alpha-tectorin isoform X1"/>
    <property type="match status" value="2"/>
</dbReference>
<feature type="domain" description="C-type lectin" evidence="11">
    <location>
        <begin position="238"/>
        <end position="350"/>
    </location>
</feature>
<dbReference type="SUPFAM" id="SSF56436">
    <property type="entry name" value="C-type lectin-like"/>
    <property type="match status" value="2"/>
</dbReference>
<dbReference type="SUPFAM" id="SSF53300">
    <property type="entry name" value="vWA-like"/>
    <property type="match status" value="1"/>
</dbReference>
<dbReference type="Pfam" id="PF00092">
    <property type="entry name" value="VWA"/>
    <property type="match status" value="1"/>
</dbReference>
<evidence type="ECO:0000313" key="15">
    <source>
        <dbReference type="Proteomes" id="UP000515135"/>
    </source>
</evidence>
<dbReference type="PRINTS" id="PR00453">
    <property type="entry name" value="VWFADOMAIN"/>
</dbReference>
<evidence type="ECO:0000256" key="9">
    <source>
        <dbReference type="SAM" id="Phobius"/>
    </source>
</evidence>
<dbReference type="SMART" id="SM00321">
    <property type="entry name" value="WSC"/>
    <property type="match status" value="2"/>
</dbReference>
<evidence type="ECO:0000256" key="1">
    <source>
        <dbReference type="ARBA" id="ARBA00004370"/>
    </source>
</evidence>
<dbReference type="InterPro" id="IPR036084">
    <property type="entry name" value="Ser_inhib-like_sf"/>
</dbReference>
<feature type="domain" description="VWFA" evidence="12">
    <location>
        <begin position="1416"/>
        <end position="1586"/>
    </location>
</feature>
<proteinExistence type="predicted"/>
<dbReference type="Pfam" id="PF01826">
    <property type="entry name" value="TIL"/>
    <property type="match status" value="2"/>
</dbReference>
<feature type="domain" description="C-type lectin" evidence="11">
    <location>
        <begin position="1594"/>
        <end position="1699"/>
    </location>
</feature>
<evidence type="ECO:0000259" key="14">
    <source>
        <dbReference type="PROSITE" id="PS51233"/>
    </source>
</evidence>
<dbReference type="CDD" id="cd19941">
    <property type="entry name" value="TIL"/>
    <property type="match status" value="2"/>
</dbReference>
<dbReference type="InterPro" id="IPR002919">
    <property type="entry name" value="TIL_dom"/>
</dbReference>
<dbReference type="InterPro" id="IPR014853">
    <property type="entry name" value="VWF/SSPO/ZAN-like_Cys-rich_dom"/>
</dbReference>
<keyword evidence="15" id="KW-1185">Reference proteome</keyword>
<dbReference type="InterPro" id="IPR002889">
    <property type="entry name" value="WSC_carb-bd"/>
</dbReference>
<keyword evidence="9" id="KW-1133">Transmembrane helix</keyword>
<feature type="domain" description="VWFD" evidence="14">
    <location>
        <begin position="484"/>
        <end position="657"/>
    </location>
</feature>
<dbReference type="SMART" id="SM00216">
    <property type="entry name" value="VWD"/>
    <property type="match status" value="2"/>
</dbReference>
<dbReference type="GeneID" id="109462675"/>
<dbReference type="InterPro" id="IPR018378">
    <property type="entry name" value="C-type_lectin_CS"/>
</dbReference>
<dbReference type="InterPro" id="IPR001846">
    <property type="entry name" value="VWF_type-D"/>
</dbReference>
<protein>
    <submittedName>
        <fullName evidence="16">IgGFc-binding protein-like</fullName>
    </submittedName>
</protein>
<dbReference type="InterPro" id="IPR016187">
    <property type="entry name" value="CTDL_fold"/>
</dbReference>
<dbReference type="Pfam" id="PF19193">
    <property type="entry name" value="Tectonin"/>
    <property type="match status" value="1"/>
</dbReference>
<gene>
    <name evidence="16" type="primary">LOC109462675</name>
</gene>
<keyword evidence="9" id="KW-0812">Transmembrane</keyword>
<feature type="signal peptide" evidence="10">
    <location>
        <begin position="1"/>
        <end position="25"/>
    </location>
</feature>
<dbReference type="Proteomes" id="UP000515135">
    <property type="component" value="Unplaced"/>
</dbReference>
<keyword evidence="8" id="KW-0325">Glycoprotein</keyword>
<dbReference type="InterPro" id="IPR006624">
    <property type="entry name" value="Beta-propeller_rpt_TECPR"/>
</dbReference>
<dbReference type="SMART" id="SM00327">
    <property type="entry name" value="VWA"/>
    <property type="match status" value="1"/>
</dbReference>
<keyword evidence="7" id="KW-1015">Disulfide bond</keyword>
<organism evidence="15 16">
    <name type="scientific">Branchiostoma belcheri</name>
    <name type="common">Amphioxus</name>
    <dbReference type="NCBI Taxonomy" id="7741"/>
    <lineage>
        <taxon>Eukaryota</taxon>
        <taxon>Metazoa</taxon>
        <taxon>Chordata</taxon>
        <taxon>Cephalochordata</taxon>
        <taxon>Leptocardii</taxon>
        <taxon>Amphioxiformes</taxon>
        <taxon>Branchiostomatidae</taxon>
        <taxon>Branchiostoma</taxon>
    </lineage>
</organism>
<evidence type="ECO:0000256" key="7">
    <source>
        <dbReference type="ARBA" id="ARBA00023157"/>
    </source>
</evidence>
<evidence type="ECO:0000256" key="10">
    <source>
        <dbReference type="SAM" id="SignalP"/>
    </source>
</evidence>
<comment type="subcellular location">
    <subcellularLocation>
        <location evidence="1">Membrane</location>
    </subcellularLocation>
    <subcellularLocation>
        <location evidence="2">Secreted</location>
    </subcellularLocation>
</comment>
<feature type="domain" description="WSC" evidence="13">
    <location>
        <begin position="366"/>
        <end position="461"/>
    </location>
</feature>
<dbReference type="PROSITE" id="PS50234">
    <property type="entry name" value="VWFA"/>
    <property type="match status" value="1"/>
</dbReference>
<dbReference type="CDD" id="cd00037">
    <property type="entry name" value="CLECT"/>
    <property type="match status" value="2"/>
</dbReference>
<dbReference type="Gene3D" id="3.40.50.410">
    <property type="entry name" value="von Willebrand factor, type A domain"/>
    <property type="match status" value="1"/>
</dbReference>
<dbReference type="KEGG" id="bbel:109462675"/>
<keyword evidence="3" id="KW-0964">Secreted</keyword>
<evidence type="ECO:0000313" key="16">
    <source>
        <dbReference type="RefSeq" id="XP_019614795.1"/>
    </source>
</evidence>
<dbReference type="Pfam" id="PF01822">
    <property type="entry name" value="WSC"/>
    <property type="match status" value="2"/>
</dbReference>
<dbReference type="RefSeq" id="XP_019614795.1">
    <property type="nucleotide sequence ID" value="XM_019759236.1"/>
</dbReference>
<dbReference type="SUPFAM" id="SSF57567">
    <property type="entry name" value="Serine protease inhibitors"/>
    <property type="match status" value="2"/>
</dbReference>
<sequence length="1710" mass="187034">MASSSATLRLTFVLLLLMLIVDFRAEVAKVVEKVEVEVAIIPVATATVAMATAMEAMVNIATEAIIILVNMAATVILANTVTAAIILANTVIAATGHHLKRVDELNSGARNLTIYNDTNKTSADVFFSFTSAGGYKGCYVDQRNRVFPHAQTSSNSMTTAVCVAHCRKNGYAYAGTQYASQCFCGTAAEFARLRSSGGCNKRCKGNSKEICGGTWRMSVYVISGGGGGGGGGGGRTHYRVYNEAKTYTEAQKRCEQNGGSLADLKTAEIAALVGRMVDSSKNYWIGLNDLYHEGRWHWSDGVPLDSCSYRNWYPGEPNNLGNEDCAHLWAGRGGKWNDLACSSKQYFICQTGDRVTTGCTGSPVSKPEYKGCYRDAPTRRFPNAYESSSQQSTARCVSHCKSRGFSYAGTQYSHQCFCGTDQNFQNIVRFKVPDSYCNKVCRGNPSEKCGGTWLLSVYKIAGGPKGPGPVNSLCLGQLTCPKVGMCQAWGDPHYITFDNRRHDFQGTCKYVLVRHADFTVAVRNVHRPGKSQRVAFCDHVEVTVYGFKIEIRSGSGREVLVNGRRRNLPACLNRKVAISISGLNVQVQTDHCFTLTYDGNHRVQITVPESYKGKLSGMCGNYNGRPNDDNLMPTGQVASTSLLFGNSWIAPDDRTCPDTRPQDNFGPGDISSGDRGTYLHPTKCGLLKASNGPFRSCNALLPPTEYVDTCVFDLAAFRGEQVVLCQNLQAYADACVSAGGKPQPWRRPGFCAVPCPANSRYSACASPCPRTCADPGPRPCTKNCVESCVCDTGYVLSGARCVPLSSCGCVKDGNLYEKNEVWTSGNERCTCLPNKNIKCERVTEPPPVNPVCLGNLRCPGRPGQCKAWGDPHYITFDNRRHDFQGTCKYVLVRHADFTVAVRNVHRPGKSQRVSFCDHVEVNVHNYEIQIRSGTGKEVLVNGYRRSLPACLGRKVAISVSGKHVLIQTDQCLSVLYDGRHSVIVRLPTAYKSKVSGMCGNYNGRPNDDNLMPTGQVASTSLLFGNSWIAPDDETCPDTRPQDNFDSNDITAGDRKLYGRPDKCGLLQQRNGPFGACSSVLNPSTYFESCVFDMAAYRGDEDMLCENLEAYSDDCTAAGGKPGRWRTANRCPMPCPEHSSYNPCGSACPLTCAEPNPRPCVRICVESCVCDQGYVLSGSVCVPRSSCGCSSNGNYYQKNEVWRTGNKICKCTNSRITCEAEPSSSWDTCPGSLSFVTIGWSGVWGVNSRGVVFYRVGTAGKEGHFGREWKQIDGNLAQISSGKGIVWGVNSRGKIYVRIGITEKVSHGKDWRLVTGQPLRSVCVSSSSNFVWGVSTTGTVWRRTGITTGNLIGITAQRPQGTAWRLVGGSLTQIYVSSSSNRVWGCGLSHHIYLRVGITWSSGPVDVPEPTCHSKADIHVLVDGSKSVQQRNFPSVRQFILKLAAGFEIGPGKARIGVYQFAKDMQTEFKMNQYNNRAALLGAIRKIEYMNKLWTRTGQSLKAVYNEFTKANGARDDAEKIIILVTDGKATDQVREPAQYVKNKGAHVFTVGVAKYKLSELQLIASNNDYVATADDFEDLDRIRDKVLEVVCNAKTYSEAQRKCEQNGGSLADLKTAEISAVVVKTVDSSKNYWIGLNDLGHEGRWHWSDGVPLDSCSFKNWYPGEPNNVGNEDCAHLWAGRGGKWNDLACNSKQYFICQTVSLKPEYKDC</sequence>
<feature type="transmembrane region" description="Helical" evidence="9">
    <location>
        <begin position="65"/>
        <end position="88"/>
    </location>
</feature>
<evidence type="ECO:0000259" key="11">
    <source>
        <dbReference type="PROSITE" id="PS50041"/>
    </source>
</evidence>
<dbReference type="SMART" id="SM00034">
    <property type="entry name" value="CLECT"/>
    <property type="match status" value="2"/>
</dbReference>
<dbReference type="PROSITE" id="PS50041">
    <property type="entry name" value="C_TYPE_LECTIN_2"/>
    <property type="match status" value="2"/>
</dbReference>
<dbReference type="SMART" id="SM00706">
    <property type="entry name" value="TECPR"/>
    <property type="match status" value="4"/>
</dbReference>
<dbReference type="PROSITE" id="PS51212">
    <property type="entry name" value="WSC"/>
    <property type="match status" value="2"/>
</dbReference>
<dbReference type="Pfam" id="PF06462">
    <property type="entry name" value="Hyd_WA"/>
    <property type="match status" value="1"/>
</dbReference>
<feature type="domain" description="WSC" evidence="13">
    <location>
        <begin position="132"/>
        <end position="223"/>
    </location>
</feature>
<dbReference type="InterPro" id="IPR001304">
    <property type="entry name" value="C-type_lectin-like"/>
</dbReference>
<evidence type="ECO:0000256" key="3">
    <source>
        <dbReference type="ARBA" id="ARBA00022525"/>
    </source>
</evidence>
<dbReference type="GO" id="GO:0016020">
    <property type="term" value="C:membrane"/>
    <property type="evidence" value="ECO:0007669"/>
    <property type="project" value="UniProtKB-SubCell"/>
</dbReference>
<dbReference type="InterPro" id="IPR036465">
    <property type="entry name" value="vWFA_dom_sf"/>
</dbReference>
<feature type="chain" id="PRO_5027992054" evidence="10">
    <location>
        <begin position="26"/>
        <end position="1710"/>
    </location>
</feature>
<dbReference type="InterPro" id="IPR002035">
    <property type="entry name" value="VWF_A"/>
</dbReference>
<dbReference type="PANTHER" id="PTHR46160">
    <property type="entry name" value="ALPHA-TECTORIN-RELATED"/>
    <property type="match status" value="1"/>
</dbReference>
<evidence type="ECO:0000256" key="8">
    <source>
        <dbReference type="ARBA" id="ARBA00023180"/>
    </source>
</evidence>
<evidence type="ECO:0000259" key="12">
    <source>
        <dbReference type="PROSITE" id="PS50234"/>
    </source>
</evidence>
<keyword evidence="4 10" id="KW-0732">Signal</keyword>
<feature type="domain" description="VWFD" evidence="14">
    <location>
        <begin position="863"/>
        <end position="1036"/>
    </location>
</feature>
<dbReference type="InterPro" id="IPR016186">
    <property type="entry name" value="C-type_lectin-like/link_sf"/>
</dbReference>
<keyword evidence="5" id="KW-0677">Repeat</keyword>
<dbReference type="Pfam" id="PF00059">
    <property type="entry name" value="Lectin_C"/>
    <property type="match status" value="2"/>
</dbReference>
<dbReference type="PANTHER" id="PTHR46160:SF8">
    <property type="entry name" value="VWFD DOMAIN-CONTAINING PROTEIN"/>
    <property type="match status" value="1"/>
</dbReference>
<evidence type="ECO:0000256" key="4">
    <source>
        <dbReference type="ARBA" id="ARBA00022729"/>
    </source>
</evidence>
<dbReference type="Pfam" id="PF08742">
    <property type="entry name" value="C8"/>
    <property type="match status" value="2"/>
</dbReference>
<accession>A0A6P4XE11</accession>